<reference evidence="1" key="1">
    <citation type="journal article" date="2023" name="Insect Mol. Biol.">
        <title>Genome sequencing provides insights into the evolution of gene families encoding plant cell wall-degrading enzymes in longhorned beetles.</title>
        <authorList>
            <person name="Shin N.R."/>
            <person name="Okamura Y."/>
            <person name="Kirsch R."/>
            <person name="Pauchet Y."/>
        </authorList>
    </citation>
    <scope>NUCLEOTIDE SEQUENCE</scope>
    <source>
        <strain evidence="1">MMC_N1</strain>
    </source>
</reference>
<name>A0ABQ9IWL5_9CUCU</name>
<proteinExistence type="predicted"/>
<protein>
    <submittedName>
        <fullName evidence="1">Uncharacterized protein</fullName>
    </submittedName>
</protein>
<sequence length="90" mass="10275">MSLILRGGRASNAKQMDTHGQRIEYKPQNLYNKQTFNEENGLGGYDWLNKFLEYHPDLSVRKSKGVSLASCQGMNRIEVMSYLGFTGKKQ</sequence>
<organism evidence="1 2">
    <name type="scientific">Molorchus minor</name>
    <dbReference type="NCBI Taxonomy" id="1323400"/>
    <lineage>
        <taxon>Eukaryota</taxon>
        <taxon>Metazoa</taxon>
        <taxon>Ecdysozoa</taxon>
        <taxon>Arthropoda</taxon>
        <taxon>Hexapoda</taxon>
        <taxon>Insecta</taxon>
        <taxon>Pterygota</taxon>
        <taxon>Neoptera</taxon>
        <taxon>Endopterygota</taxon>
        <taxon>Coleoptera</taxon>
        <taxon>Polyphaga</taxon>
        <taxon>Cucujiformia</taxon>
        <taxon>Chrysomeloidea</taxon>
        <taxon>Cerambycidae</taxon>
        <taxon>Lamiinae</taxon>
        <taxon>Monochamini</taxon>
        <taxon>Molorchus</taxon>
    </lineage>
</organism>
<dbReference type="EMBL" id="JAPWTJ010002102">
    <property type="protein sequence ID" value="KAJ8967927.1"/>
    <property type="molecule type" value="Genomic_DNA"/>
</dbReference>
<gene>
    <name evidence="1" type="ORF">NQ317_009108</name>
</gene>
<comment type="caution">
    <text evidence="1">The sequence shown here is derived from an EMBL/GenBank/DDBJ whole genome shotgun (WGS) entry which is preliminary data.</text>
</comment>
<keyword evidence="2" id="KW-1185">Reference proteome</keyword>
<evidence type="ECO:0000313" key="2">
    <source>
        <dbReference type="Proteomes" id="UP001162164"/>
    </source>
</evidence>
<accession>A0ABQ9IWL5</accession>
<evidence type="ECO:0000313" key="1">
    <source>
        <dbReference type="EMBL" id="KAJ8967927.1"/>
    </source>
</evidence>
<dbReference type="Proteomes" id="UP001162164">
    <property type="component" value="Unassembled WGS sequence"/>
</dbReference>